<reference evidence="1" key="1">
    <citation type="submission" date="2018-02" db="EMBL/GenBank/DDBJ databases">
        <title>Rhizophora mucronata_Transcriptome.</title>
        <authorList>
            <person name="Meera S.P."/>
            <person name="Sreeshan A."/>
            <person name="Augustine A."/>
        </authorList>
    </citation>
    <scope>NUCLEOTIDE SEQUENCE</scope>
    <source>
        <tissue evidence="1">Leaf</tissue>
    </source>
</reference>
<sequence>MGYVLNVATLLSARTKFVSNALK</sequence>
<protein>
    <submittedName>
        <fullName evidence="1">Uncharacterized protein</fullName>
    </submittedName>
</protein>
<organism evidence="1">
    <name type="scientific">Rhizophora mucronata</name>
    <name type="common">Asiatic mangrove</name>
    <dbReference type="NCBI Taxonomy" id="61149"/>
    <lineage>
        <taxon>Eukaryota</taxon>
        <taxon>Viridiplantae</taxon>
        <taxon>Streptophyta</taxon>
        <taxon>Embryophyta</taxon>
        <taxon>Tracheophyta</taxon>
        <taxon>Spermatophyta</taxon>
        <taxon>Magnoliopsida</taxon>
        <taxon>eudicotyledons</taxon>
        <taxon>Gunneridae</taxon>
        <taxon>Pentapetalae</taxon>
        <taxon>rosids</taxon>
        <taxon>fabids</taxon>
        <taxon>Malpighiales</taxon>
        <taxon>Rhizophoraceae</taxon>
        <taxon>Rhizophora</taxon>
    </lineage>
</organism>
<proteinExistence type="predicted"/>
<evidence type="ECO:0000313" key="1">
    <source>
        <dbReference type="EMBL" id="MBX70607.1"/>
    </source>
</evidence>
<name>A0A2P2QUE5_RHIMU</name>
<dbReference type="EMBL" id="GGEC01090123">
    <property type="protein sequence ID" value="MBX70607.1"/>
    <property type="molecule type" value="Transcribed_RNA"/>
</dbReference>
<accession>A0A2P2QUE5</accession>
<dbReference type="AlphaFoldDB" id="A0A2P2QUE5"/>